<protein>
    <submittedName>
        <fullName evidence="1">Uncharacterized protein</fullName>
    </submittedName>
</protein>
<dbReference type="EMBL" id="HACM01004852">
    <property type="protein sequence ID" value="CRZ05294.1"/>
    <property type="molecule type" value="Transcribed_RNA"/>
</dbReference>
<sequence>FTRTDDLHDERQANECANRILARHGCHFENKIPPADNHIPMDIGTIIAAVRMEMTAHQSRSTSRRPLQNASSSFSLFIADAAFFSQLGLAPDKLPIALQTRQVAIKFALADY</sequence>
<reference evidence="1" key="1">
    <citation type="submission" date="2015-04" db="EMBL/GenBank/DDBJ databases">
        <title>The genome sequence of the plant pathogenic Rhizarian Plasmodiophora brassicae reveals insights in its biotrophic life cycle and the origin of chitin synthesis.</title>
        <authorList>
            <person name="Schwelm A."/>
            <person name="Fogelqvist J."/>
            <person name="Knaust A."/>
            <person name="Julke S."/>
            <person name="Lilja T."/>
            <person name="Dhandapani V."/>
            <person name="Bonilla-Rosso G."/>
            <person name="Karlsson M."/>
            <person name="Shevchenko A."/>
            <person name="Choi S.R."/>
            <person name="Kim H.G."/>
            <person name="Park J.Y."/>
            <person name="Lim Y.P."/>
            <person name="Ludwig-Muller J."/>
            <person name="Dixelius C."/>
        </authorList>
    </citation>
    <scope>NUCLEOTIDE SEQUENCE</scope>
    <source>
        <tissue evidence="1">Potato root galls</tissue>
    </source>
</reference>
<feature type="non-terminal residue" evidence="1">
    <location>
        <position position="112"/>
    </location>
</feature>
<accession>A0A0H5RA62</accession>
<name>A0A0H5RA62_9EUKA</name>
<evidence type="ECO:0000313" key="1">
    <source>
        <dbReference type="EMBL" id="CRZ05294.1"/>
    </source>
</evidence>
<organism evidence="1">
    <name type="scientific">Spongospora subterranea</name>
    <dbReference type="NCBI Taxonomy" id="70186"/>
    <lineage>
        <taxon>Eukaryota</taxon>
        <taxon>Sar</taxon>
        <taxon>Rhizaria</taxon>
        <taxon>Endomyxa</taxon>
        <taxon>Phytomyxea</taxon>
        <taxon>Plasmodiophorida</taxon>
        <taxon>Plasmodiophoridae</taxon>
        <taxon>Spongospora</taxon>
    </lineage>
</organism>
<proteinExistence type="predicted"/>
<feature type="non-terminal residue" evidence="1">
    <location>
        <position position="1"/>
    </location>
</feature>
<dbReference type="AlphaFoldDB" id="A0A0H5RA62"/>